<feature type="domain" description="RAP" evidence="4">
    <location>
        <begin position="755"/>
        <end position="814"/>
    </location>
</feature>
<dbReference type="EMBL" id="WNTK01000010">
    <property type="protein sequence ID" value="KAG9477291.1"/>
    <property type="molecule type" value="Genomic_DNA"/>
</dbReference>
<name>A0A8J6K2W6_ELECQ</name>
<reference evidence="5" key="1">
    <citation type="thesis" date="2020" institute="ProQuest LLC" country="789 East Eisenhower Parkway, Ann Arbor, MI, USA">
        <title>Comparative Genomics and Chromosome Evolution.</title>
        <authorList>
            <person name="Mudd A.B."/>
        </authorList>
    </citation>
    <scope>NUCLEOTIDE SEQUENCE</scope>
    <source>
        <strain evidence="5">HN-11 Male</strain>
        <tissue evidence="5">Kidney and liver</tissue>
    </source>
</reference>
<dbReference type="PROSITE" id="PS51286">
    <property type="entry name" value="RAP"/>
    <property type="match status" value="1"/>
</dbReference>
<sequence length="820" mass="95651">MFRWRSPFLLSLRLLQIRSLKTEPLLVQLKRCKTKYQVFQLLGMNRSALTVHHVGYVFNLLQYFQEGDPEKSRTFYQIRDNPEFAVLCTLAQNNVDRLEDQELVDILQTLISFQLEAHNPLIQQLVIEGWRRLERLDLRTLANFAECLRKQDLNASPLVGQIANIVDKKLEDADDPISLSCLLASLQAASSPRLQERLIRKIESSMHNFDVSGIQHAFRVIRIFYQYKFTYVSLLEKYDNFFKQNIDAMDAINLASITSEFQQLQLNNSVFPLIAKPRLIEMVDTCNDPSTFIHLFTALSRMNIHHLRDRLEEKLLTFLDELDLIQLLVVLKAMLEAECNSDALLQKIFQLLQKHLDICKPLQLLYITEALVKLSSQKTTLLKELQRHLQRNLIASFVPFDVATLAHALSLLKLCSVDEAVLSKIDAIMPQCNLPNMEKIAFLLLQLIKEPSGYDIHYKTCKDLFQKMNRCTLERLRHMDNINLILEEVLYIKTKRWINKEIAMGLSDTCQRLLHSITWKNVPKLSILLLQINYAQAPLLHTLAAVTLEDIAKIHPSLILTIVRSFTILNYEPPQGRAFFDICLQHVLNHKDLLSPSRLMQVCHNLILTEYFSKELIDLIFNITFLRRLDDQLNSLPCEQAMYFRHCLMELNRAVCLEHPEYQVPWFHEPFCQQMKKKEQNSINTWLQEVLEETLGGKHYTKFLVTTPYFYSIDLEFTLDKDKKPIPYEEQESVSEDTIKKRDRDVRLPEGAQRFAVDLLHAVAYCQDTHLKGPHAMKKRHLELIGYQVIQIPVFEWLSLRGTAKESQIQYLTRKIDADH</sequence>
<evidence type="ECO:0000256" key="2">
    <source>
        <dbReference type="ARBA" id="ARBA00023128"/>
    </source>
</evidence>
<dbReference type="InterPro" id="IPR013584">
    <property type="entry name" value="RAP"/>
</dbReference>
<dbReference type="GO" id="GO:0005759">
    <property type="term" value="C:mitochondrial matrix"/>
    <property type="evidence" value="ECO:0007669"/>
    <property type="project" value="TreeGrafter"/>
</dbReference>
<keyword evidence="3" id="KW-0732">Signal</keyword>
<evidence type="ECO:0000256" key="3">
    <source>
        <dbReference type="SAM" id="SignalP"/>
    </source>
</evidence>
<dbReference type="GO" id="GO:0000963">
    <property type="term" value="P:mitochondrial RNA processing"/>
    <property type="evidence" value="ECO:0007669"/>
    <property type="project" value="TreeGrafter"/>
</dbReference>
<dbReference type="AlphaFoldDB" id="A0A8J6K2W6"/>
<keyword evidence="6" id="KW-1185">Reference proteome</keyword>
<dbReference type="OrthoDB" id="385235at2759"/>
<dbReference type="InterPro" id="IPR010622">
    <property type="entry name" value="FAST_Leu-rich"/>
</dbReference>
<evidence type="ECO:0000256" key="1">
    <source>
        <dbReference type="ARBA" id="ARBA00004173"/>
    </source>
</evidence>
<dbReference type="Pfam" id="PF08368">
    <property type="entry name" value="FAST_2"/>
    <property type="match status" value="1"/>
</dbReference>
<gene>
    <name evidence="5" type="ORF">GDO78_002600</name>
</gene>
<dbReference type="InterPro" id="IPR050870">
    <property type="entry name" value="FAST_kinase"/>
</dbReference>
<dbReference type="GO" id="GO:0003723">
    <property type="term" value="F:RNA binding"/>
    <property type="evidence" value="ECO:0007669"/>
    <property type="project" value="TreeGrafter"/>
</dbReference>
<dbReference type="PANTHER" id="PTHR21228">
    <property type="entry name" value="FAST LEU-RICH DOMAIN-CONTAINING"/>
    <property type="match status" value="1"/>
</dbReference>
<protein>
    <recommendedName>
        <fullName evidence="4">RAP domain-containing protein</fullName>
    </recommendedName>
</protein>
<feature type="chain" id="PRO_5035195118" description="RAP domain-containing protein" evidence="3">
    <location>
        <begin position="23"/>
        <end position="820"/>
    </location>
</feature>
<organism evidence="5 6">
    <name type="scientific">Eleutherodactylus coqui</name>
    <name type="common">Puerto Rican coqui</name>
    <dbReference type="NCBI Taxonomy" id="57060"/>
    <lineage>
        <taxon>Eukaryota</taxon>
        <taxon>Metazoa</taxon>
        <taxon>Chordata</taxon>
        <taxon>Craniata</taxon>
        <taxon>Vertebrata</taxon>
        <taxon>Euteleostomi</taxon>
        <taxon>Amphibia</taxon>
        <taxon>Batrachia</taxon>
        <taxon>Anura</taxon>
        <taxon>Neobatrachia</taxon>
        <taxon>Hyloidea</taxon>
        <taxon>Eleutherodactylidae</taxon>
        <taxon>Eleutherodactylinae</taxon>
        <taxon>Eleutherodactylus</taxon>
        <taxon>Eleutherodactylus</taxon>
    </lineage>
</organism>
<dbReference type="Pfam" id="PF06743">
    <property type="entry name" value="FAST_1"/>
    <property type="match status" value="1"/>
</dbReference>
<accession>A0A8J6K2W6</accession>
<dbReference type="GO" id="GO:0044528">
    <property type="term" value="P:regulation of mitochondrial mRNA stability"/>
    <property type="evidence" value="ECO:0007669"/>
    <property type="project" value="InterPro"/>
</dbReference>
<comment type="caution">
    <text evidence="5">The sequence shown here is derived from an EMBL/GenBank/DDBJ whole genome shotgun (WGS) entry which is preliminary data.</text>
</comment>
<dbReference type="InterPro" id="IPR013579">
    <property type="entry name" value="FAST_2"/>
</dbReference>
<evidence type="ECO:0000313" key="5">
    <source>
        <dbReference type="EMBL" id="KAG9477291.1"/>
    </source>
</evidence>
<evidence type="ECO:0000259" key="4">
    <source>
        <dbReference type="PROSITE" id="PS51286"/>
    </source>
</evidence>
<dbReference type="SMART" id="SM00952">
    <property type="entry name" value="RAP"/>
    <property type="match status" value="1"/>
</dbReference>
<feature type="signal peptide" evidence="3">
    <location>
        <begin position="1"/>
        <end position="22"/>
    </location>
</feature>
<dbReference type="GO" id="GO:0035770">
    <property type="term" value="C:ribonucleoprotein granule"/>
    <property type="evidence" value="ECO:0007669"/>
    <property type="project" value="TreeGrafter"/>
</dbReference>
<dbReference type="PANTHER" id="PTHR21228:SF29">
    <property type="entry name" value="FAST KINASE DOMAIN-CONTAINING PROTEIN 1, MITOCHONDRIAL"/>
    <property type="match status" value="1"/>
</dbReference>
<evidence type="ECO:0000313" key="6">
    <source>
        <dbReference type="Proteomes" id="UP000770717"/>
    </source>
</evidence>
<dbReference type="Proteomes" id="UP000770717">
    <property type="component" value="Unassembled WGS sequence"/>
</dbReference>
<dbReference type="Pfam" id="PF08373">
    <property type="entry name" value="RAP"/>
    <property type="match status" value="1"/>
</dbReference>
<comment type="subcellular location">
    <subcellularLocation>
        <location evidence="1">Mitochondrion</location>
    </subcellularLocation>
</comment>
<keyword evidence="2" id="KW-0496">Mitochondrion</keyword>
<proteinExistence type="predicted"/>